<gene>
    <name evidence="1" type="ORF">MRATA1EN22A_LOCUS15707</name>
</gene>
<reference evidence="1" key="1">
    <citation type="submission" date="2023-05" db="EMBL/GenBank/DDBJ databases">
        <authorList>
            <consortium name="ELIXIR-Norway"/>
        </authorList>
    </citation>
    <scope>NUCLEOTIDE SEQUENCE</scope>
</reference>
<protein>
    <submittedName>
        <fullName evidence="1">Uncharacterized protein</fullName>
    </submittedName>
</protein>
<dbReference type="EMBL" id="OX596110">
    <property type="protein sequence ID" value="CAN0326662.1"/>
    <property type="molecule type" value="Genomic_DNA"/>
</dbReference>
<dbReference type="Proteomes" id="UP001162501">
    <property type="component" value="Chromosome 26"/>
</dbReference>
<organism evidence="1 2">
    <name type="scientific">Rangifer tarandus platyrhynchus</name>
    <name type="common">Svalbard reindeer</name>
    <dbReference type="NCBI Taxonomy" id="3082113"/>
    <lineage>
        <taxon>Eukaryota</taxon>
        <taxon>Metazoa</taxon>
        <taxon>Chordata</taxon>
        <taxon>Craniata</taxon>
        <taxon>Vertebrata</taxon>
        <taxon>Euteleostomi</taxon>
        <taxon>Mammalia</taxon>
        <taxon>Eutheria</taxon>
        <taxon>Laurasiatheria</taxon>
        <taxon>Artiodactyla</taxon>
        <taxon>Ruminantia</taxon>
        <taxon>Pecora</taxon>
        <taxon>Cervidae</taxon>
        <taxon>Odocoileinae</taxon>
        <taxon>Rangifer</taxon>
    </lineage>
</organism>
<proteinExistence type="predicted"/>
<name>A0AC59Z9Z9_RANTA</name>
<evidence type="ECO:0000313" key="1">
    <source>
        <dbReference type="EMBL" id="CAN0326662.1"/>
    </source>
</evidence>
<accession>A0AC59Z9Z9</accession>
<reference evidence="1" key="2">
    <citation type="submission" date="2025-03" db="EMBL/GenBank/DDBJ databases">
        <authorList>
            <consortium name="ELIXIR-Norway"/>
            <consortium name="Elixir Norway"/>
        </authorList>
    </citation>
    <scope>NUCLEOTIDE SEQUENCE</scope>
</reference>
<sequence>MWKMTSALLFPLHTCDSRPTPRSHSEETGESREQVGQREGKLRSFSWDQKPSHLSLTCGGFIMGLARTHAFSCREPLTSALRGISVFPLEDGMFSIKLVVELK</sequence>
<evidence type="ECO:0000313" key="2">
    <source>
        <dbReference type="Proteomes" id="UP001162501"/>
    </source>
</evidence>